<dbReference type="AlphaFoldDB" id="A0A7R9QCA8"/>
<comment type="catalytic activity">
    <reaction evidence="3">
        <text>pretRNA = a 3'-half-tRNA molecule with a 5'-OH end + a 5'-half-tRNA molecule with a 2',3'-cyclic phosphate end + an intron with a 2',3'-cyclic phosphate and a 5'-hydroxyl terminus.</text>
        <dbReference type="EC" id="4.6.1.16"/>
    </reaction>
</comment>
<dbReference type="GO" id="GO:0003676">
    <property type="term" value="F:nucleic acid binding"/>
    <property type="evidence" value="ECO:0007669"/>
    <property type="project" value="InterPro"/>
</dbReference>
<feature type="domain" description="tRNA intron endonuclease catalytic" evidence="5">
    <location>
        <begin position="214"/>
        <end position="296"/>
    </location>
</feature>
<evidence type="ECO:0000256" key="4">
    <source>
        <dbReference type="SAM" id="MobiDB-lite"/>
    </source>
</evidence>
<evidence type="ECO:0000256" key="2">
    <source>
        <dbReference type="ARBA" id="ARBA00012573"/>
    </source>
</evidence>
<dbReference type="GO" id="GO:0005737">
    <property type="term" value="C:cytoplasm"/>
    <property type="evidence" value="ECO:0007669"/>
    <property type="project" value="TreeGrafter"/>
</dbReference>
<dbReference type="PANTHER" id="PTHR21227:SF0">
    <property type="entry name" value="TRNA-SPLICING ENDONUCLEASE SUBUNIT SEN2"/>
    <property type="match status" value="1"/>
</dbReference>
<dbReference type="Proteomes" id="UP000759131">
    <property type="component" value="Unassembled WGS sequence"/>
</dbReference>
<dbReference type="NCBIfam" id="TIGR00324">
    <property type="entry name" value="endA"/>
    <property type="match status" value="1"/>
</dbReference>
<dbReference type="EMBL" id="CAJPIZ010022064">
    <property type="protein sequence ID" value="CAG2117833.1"/>
    <property type="molecule type" value="Genomic_DNA"/>
</dbReference>
<sequence length="303" mass="34377">MSKLFTKNAFKKYANERNVCLPFPYPLKTTNGSVIWPFNQKGFALFEGSVCFGDKCVHICDQTSVIALHNMGFFGNTSGKPCDDSSAPKTTTAGKHVDTKGKSRREPKYLNGKYVLTPTSLEMALSEDIFSDNKCLDESDKCEAKPSTSSQDTGTDDQSKSAPNVLKLSFTESFFLSYVFGSLNVLNTETNNYMTIDEMWETFGDHYSEDKLEFAVHYSAYHYFRSKGWVVRNGTTFGTHLLLYKEGPHLYHSLYSVIIELSIDGQYKRPLDWFYMSALVRLQRNVRKELLVCVVNIAKDCDI</sequence>
<feature type="compositionally biased region" description="Basic and acidic residues" evidence="4">
    <location>
        <begin position="95"/>
        <end position="104"/>
    </location>
</feature>
<dbReference type="OrthoDB" id="10249562at2759"/>
<dbReference type="EMBL" id="OC876639">
    <property type="protein sequence ID" value="CAD7639419.1"/>
    <property type="molecule type" value="Genomic_DNA"/>
</dbReference>
<evidence type="ECO:0000313" key="6">
    <source>
        <dbReference type="EMBL" id="CAD7639419.1"/>
    </source>
</evidence>
<dbReference type="Pfam" id="PF01974">
    <property type="entry name" value="tRNA_int_endo"/>
    <property type="match status" value="1"/>
</dbReference>
<dbReference type="GO" id="GO:0000214">
    <property type="term" value="C:tRNA-intron endonuclease complex"/>
    <property type="evidence" value="ECO:0007669"/>
    <property type="project" value="TreeGrafter"/>
</dbReference>
<dbReference type="GO" id="GO:0000379">
    <property type="term" value="P:tRNA-type intron splice site recognition and cleavage"/>
    <property type="evidence" value="ECO:0007669"/>
    <property type="project" value="TreeGrafter"/>
</dbReference>
<dbReference type="InterPro" id="IPR036167">
    <property type="entry name" value="tRNA_intron_Endo_cat-like_sf"/>
</dbReference>
<name>A0A7R9QCA8_9ACAR</name>
<feature type="non-terminal residue" evidence="6">
    <location>
        <position position="1"/>
    </location>
</feature>
<evidence type="ECO:0000256" key="3">
    <source>
        <dbReference type="ARBA" id="ARBA00034031"/>
    </source>
</evidence>
<comment type="similarity">
    <text evidence="1">Belongs to the tRNA-intron endonuclease family.</text>
</comment>
<dbReference type="PANTHER" id="PTHR21227">
    <property type="entry name" value="TRNA-SPLICING ENDONUCLEASE SUBUNIT SEN2"/>
    <property type="match status" value="1"/>
</dbReference>
<gene>
    <name evidence="6" type="ORF">OSB1V03_LOCUS17786</name>
</gene>
<organism evidence="6">
    <name type="scientific">Medioppia subpectinata</name>
    <dbReference type="NCBI Taxonomy" id="1979941"/>
    <lineage>
        <taxon>Eukaryota</taxon>
        <taxon>Metazoa</taxon>
        <taxon>Ecdysozoa</taxon>
        <taxon>Arthropoda</taxon>
        <taxon>Chelicerata</taxon>
        <taxon>Arachnida</taxon>
        <taxon>Acari</taxon>
        <taxon>Acariformes</taxon>
        <taxon>Sarcoptiformes</taxon>
        <taxon>Oribatida</taxon>
        <taxon>Brachypylina</taxon>
        <taxon>Oppioidea</taxon>
        <taxon>Oppiidae</taxon>
        <taxon>Medioppia</taxon>
    </lineage>
</organism>
<dbReference type="CDD" id="cd22363">
    <property type="entry name" value="tRNA-intron_lyase_C"/>
    <property type="match status" value="1"/>
</dbReference>
<evidence type="ECO:0000259" key="5">
    <source>
        <dbReference type="Pfam" id="PF01974"/>
    </source>
</evidence>
<dbReference type="SUPFAM" id="SSF53032">
    <property type="entry name" value="tRNA-intron endonuclease catalytic domain-like"/>
    <property type="match status" value="1"/>
</dbReference>
<protein>
    <recommendedName>
        <fullName evidence="2">tRNA-intron lyase</fullName>
        <ecNumber evidence="2">4.6.1.16</ecNumber>
    </recommendedName>
</protein>
<dbReference type="InterPro" id="IPR006677">
    <property type="entry name" value="tRNA_intron_Endonuc_cat-like"/>
</dbReference>
<dbReference type="Gene3D" id="3.40.1350.10">
    <property type="match status" value="1"/>
</dbReference>
<evidence type="ECO:0000256" key="1">
    <source>
        <dbReference type="ARBA" id="ARBA00008078"/>
    </source>
</evidence>
<accession>A0A7R9QCA8</accession>
<dbReference type="GO" id="GO:0000213">
    <property type="term" value="F:tRNA-intron lyase activity"/>
    <property type="evidence" value="ECO:0007669"/>
    <property type="project" value="UniProtKB-EC"/>
</dbReference>
<reference evidence="6" key="1">
    <citation type="submission" date="2020-11" db="EMBL/GenBank/DDBJ databases">
        <authorList>
            <person name="Tran Van P."/>
        </authorList>
    </citation>
    <scope>NUCLEOTIDE SEQUENCE</scope>
</reference>
<dbReference type="InterPro" id="IPR006676">
    <property type="entry name" value="tRNA_splic"/>
</dbReference>
<dbReference type="InterPro" id="IPR011856">
    <property type="entry name" value="tRNA_endonuc-like_dom_sf"/>
</dbReference>
<evidence type="ECO:0000313" key="7">
    <source>
        <dbReference type="Proteomes" id="UP000759131"/>
    </source>
</evidence>
<dbReference type="EC" id="4.6.1.16" evidence="2"/>
<keyword evidence="7" id="KW-1185">Reference proteome</keyword>
<proteinExistence type="inferred from homology"/>
<feature type="region of interest" description="Disordered" evidence="4">
    <location>
        <begin position="141"/>
        <end position="161"/>
    </location>
</feature>
<feature type="region of interest" description="Disordered" evidence="4">
    <location>
        <begin position="82"/>
        <end position="104"/>
    </location>
</feature>